<keyword evidence="3" id="KW-0862">Zinc</keyword>
<dbReference type="Pfam" id="PF04438">
    <property type="entry name" value="zf-HIT"/>
    <property type="match status" value="1"/>
</dbReference>
<feature type="region of interest" description="Disordered" evidence="7">
    <location>
        <begin position="346"/>
        <end position="456"/>
    </location>
</feature>
<evidence type="ECO:0000256" key="2">
    <source>
        <dbReference type="ARBA" id="ARBA00022771"/>
    </source>
</evidence>
<dbReference type="AlphaFoldDB" id="A0A086T645"/>
<evidence type="ECO:0000259" key="8">
    <source>
        <dbReference type="PROSITE" id="PS51083"/>
    </source>
</evidence>
<evidence type="ECO:0000313" key="9">
    <source>
        <dbReference type="EMBL" id="KFH44827.1"/>
    </source>
</evidence>
<sequence length="456" mass="51724">MEDLSTLCQICYNNKPKYKCPRCGQQTCSLGCNRKHKKWARCSGERDQTAYVPISKLRTPAGIDHDYNFLRGLELKFERTHKVLVEERGVVREEELRKVPLTVQEVRWKTGKDGRKRKVVVTRELRDTGGSERRLGRALLKRLRDMEVQVLRAPLGMQRQRENKTNFERRTGQLNWQVEWLRLEDGGETTVRTLGKALEDTPLFRAYHAALDEENRRRPKDDKQPGYIPPRDVPQMSAQHPYKSTWYKPAELLQEPTTGRWVSGALVRGSGLWQSERDEQQRAAYDYFLESPRQRSDEPRVVTRLEVDDCLGDILRGTSVIEFPTIYVLRAGETLPAGYVLGKKKYTKDIGPSQGSSKRKDGPGGKKAGPSRAMKRRKRNNLEEGEVGSGDEDAETDDRSSVGTSVAEEDEDGLGGLEVGDVVAEESFDEDEADDDDHDDDSSTSSSGTDSDEDDD</sequence>
<dbReference type="InterPro" id="IPR057721">
    <property type="entry name" value="BCD1_alpha/beta"/>
</dbReference>
<feature type="region of interest" description="Disordered" evidence="7">
    <location>
        <begin position="210"/>
        <end position="239"/>
    </location>
</feature>
<dbReference type="PANTHER" id="PTHR13483:SF11">
    <property type="entry name" value="ZINC FINGER HIT DOMAIN-CONTAINING PROTEIN 3"/>
    <property type="match status" value="1"/>
</dbReference>
<feature type="compositionally biased region" description="Acidic residues" evidence="7">
    <location>
        <begin position="383"/>
        <end position="396"/>
    </location>
</feature>
<dbReference type="STRING" id="857340.A0A086T645"/>
<dbReference type="GO" id="GO:0000492">
    <property type="term" value="P:box C/D snoRNP assembly"/>
    <property type="evidence" value="ECO:0007669"/>
    <property type="project" value="TreeGrafter"/>
</dbReference>
<reference evidence="10" key="1">
    <citation type="journal article" date="2014" name="Genome Announc.">
        <title>Genome sequence and annotation of Acremonium chrysogenum, producer of the beta-lactam antibiotic cephalosporin C.</title>
        <authorList>
            <person name="Terfehr D."/>
            <person name="Dahlmann T.A."/>
            <person name="Specht T."/>
            <person name="Zadra I."/>
            <person name="Kuernsteiner H."/>
            <person name="Kueck U."/>
        </authorList>
    </citation>
    <scope>NUCLEOTIDE SEQUENCE [LARGE SCALE GENOMIC DNA]</scope>
    <source>
        <strain evidence="10">ATCC 11550 / CBS 779.69 / DSM 880 / IAM 14645 / JCM 23072 / IMI 49137</strain>
    </source>
</reference>
<dbReference type="GO" id="GO:0000463">
    <property type="term" value="P:maturation of LSU-rRNA from tricistronic rRNA transcript (SSU-rRNA, 5.8S rRNA, LSU-rRNA)"/>
    <property type="evidence" value="ECO:0007669"/>
    <property type="project" value="TreeGrafter"/>
</dbReference>
<keyword evidence="10" id="KW-1185">Reference proteome</keyword>
<dbReference type="EMBL" id="JPKY01000042">
    <property type="protein sequence ID" value="KFH44827.1"/>
    <property type="molecule type" value="Genomic_DNA"/>
</dbReference>
<dbReference type="Gene3D" id="3.30.60.190">
    <property type="match status" value="1"/>
</dbReference>
<dbReference type="Pfam" id="PF25790">
    <property type="entry name" value="BCD1"/>
    <property type="match status" value="1"/>
</dbReference>
<feature type="domain" description="HIT-type" evidence="8">
    <location>
        <begin position="8"/>
        <end position="42"/>
    </location>
</feature>
<keyword evidence="2 6" id="KW-0863">Zinc-finger</keyword>
<organism evidence="9 10">
    <name type="scientific">Hapsidospora chrysogenum (strain ATCC 11550 / CBS 779.69 / DSM 880 / IAM 14645 / JCM 23072 / IMI 49137)</name>
    <name type="common">Acremonium chrysogenum</name>
    <dbReference type="NCBI Taxonomy" id="857340"/>
    <lineage>
        <taxon>Eukaryota</taxon>
        <taxon>Fungi</taxon>
        <taxon>Dikarya</taxon>
        <taxon>Ascomycota</taxon>
        <taxon>Pezizomycotina</taxon>
        <taxon>Sordariomycetes</taxon>
        <taxon>Hypocreomycetidae</taxon>
        <taxon>Hypocreales</taxon>
        <taxon>Bionectriaceae</taxon>
        <taxon>Hapsidospora</taxon>
    </lineage>
</organism>
<protein>
    <submittedName>
        <fullName evidence="9">Box C/D snoRNA protein-like protein</fullName>
    </submittedName>
</protein>
<evidence type="ECO:0000256" key="1">
    <source>
        <dbReference type="ARBA" id="ARBA00022723"/>
    </source>
</evidence>
<dbReference type="InterPro" id="IPR007529">
    <property type="entry name" value="Znf_HIT"/>
</dbReference>
<dbReference type="GO" id="GO:0008270">
    <property type="term" value="F:zinc ion binding"/>
    <property type="evidence" value="ECO:0007669"/>
    <property type="project" value="UniProtKB-UniRule"/>
</dbReference>
<dbReference type="PANTHER" id="PTHR13483">
    <property type="entry name" value="BOX C_D SNORNA PROTEIN 1-RELATED"/>
    <property type="match status" value="1"/>
</dbReference>
<name>A0A086T645_HAPC1</name>
<dbReference type="GO" id="GO:0070761">
    <property type="term" value="C:pre-snoRNP complex"/>
    <property type="evidence" value="ECO:0007669"/>
    <property type="project" value="TreeGrafter"/>
</dbReference>
<evidence type="ECO:0000256" key="5">
    <source>
        <dbReference type="ARBA" id="ARBA00049654"/>
    </source>
</evidence>
<feature type="compositionally biased region" description="Basic and acidic residues" evidence="7">
    <location>
        <begin position="210"/>
        <end position="224"/>
    </location>
</feature>
<dbReference type="GO" id="GO:0005634">
    <property type="term" value="C:nucleus"/>
    <property type="evidence" value="ECO:0007669"/>
    <property type="project" value="TreeGrafter"/>
</dbReference>
<evidence type="ECO:0000256" key="4">
    <source>
        <dbReference type="ARBA" id="ARBA00049598"/>
    </source>
</evidence>
<keyword evidence="1" id="KW-0479">Metal-binding</keyword>
<feature type="compositionally biased region" description="Acidic residues" evidence="7">
    <location>
        <begin position="423"/>
        <end position="442"/>
    </location>
</feature>
<evidence type="ECO:0000256" key="3">
    <source>
        <dbReference type="ARBA" id="ARBA00022833"/>
    </source>
</evidence>
<dbReference type="Proteomes" id="UP000029964">
    <property type="component" value="Unassembled WGS sequence"/>
</dbReference>
<dbReference type="CDD" id="cd23023">
    <property type="entry name" value="zf-HIT_BCD1"/>
    <property type="match status" value="1"/>
</dbReference>
<gene>
    <name evidence="9" type="ORF">ACRE_044150</name>
</gene>
<dbReference type="HOGENOM" id="CLU_025524_5_0_1"/>
<evidence type="ECO:0000256" key="6">
    <source>
        <dbReference type="PROSITE-ProRule" id="PRU00453"/>
    </source>
</evidence>
<dbReference type="OrthoDB" id="272357at2759"/>
<evidence type="ECO:0000313" key="10">
    <source>
        <dbReference type="Proteomes" id="UP000029964"/>
    </source>
</evidence>
<dbReference type="PROSITE" id="PS51083">
    <property type="entry name" value="ZF_HIT"/>
    <property type="match status" value="1"/>
</dbReference>
<comment type="function">
    <text evidence="4">Required for box C/D snoRNAs accumulation involved in snoRNA processing, snoRNA transport to the nucleolus and ribosome biogenesis.</text>
</comment>
<comment type="similarity">
    <text evidence="5">Belongs to the BCD1 family.</text>
</comment>
<dbReference type="InterPro" id="IPR051639">
    <property type="entry name" value="BCD1"/>
</dbReference>
<dbReference type="SUPFAM" id="SSF144232">
    <property type="entry name" value="HIT/MYND zinc finger-like"/>
    <property type="match status" value="1"/>
</dbReference>
<dbReference type="GO" id="GO:0048254">
    <property type="term" value="P:snoRNA localization"/>
    <property type="evidence" value="ECO:0007669"/>
    <property type="project" value="TreeGrafter"/>
</dbReference>
<evidence type="ECO:0000256" key="7">
    <source>
        <dbReference type="SAM" id="MobiDB-lite"/>
    </source>
</evidence>
<comment type="caution">
    <text evidence="9">The sequence shown here is derived from an EMBL/GenBank/DDBJ whole genome shotgun (WGS) entry which is preliminary data.</text>
</comment>
<proteinExistence type="inferred from homology"/>
<accession>A0A086T645</accession>